<feature type="chain" id="PRO_5034833957" evidence="2">
    <location>
        <begin position="25"/>
        <end position="227"/>
    </location>
</feature>
<organism evidence="3 4">
    <name type="scientific">Petromyces alliaceus</name>
    <name type="common">Aspergillus alliaceus</name>
    <dbReference type="NCBI Taxonomy" id="209559"/>
    <lineage>
        <taxon>Eukaryota</taxon>
        <taxon>Fungi</taxon>
        <taxon>Dikarya</taxon>
        <taxon>Ascomycota</taxon>
        <taxon>Pezizomycotina</taxon>
        <taxon>Eurotiomycetes</taxon>
        <taxon>Eurotiomycetidae</taxon>
        <taxon>Eurotiales</taxon>
        <taxon>Aspergillaceae</taxon>
        <taxon>Aspergillus</taxon>
        <taxon>Aspergillus subgen. Circumdati</taxon>
    </lineage>
</organism>
<comment type="caution">
    <text evidence="3">The sequence shown here is derived from an EMBL/GenBank/DDBJ whole genome shotgun (WGS) entry which is preliminary data.</text>
</comment>
<feature type="region of interest" description="Disordered" evidence="1">
    <location>
        <begin position="112"/>
        <end position="227"/>
    </location>
</feature>
<proteinExistence type="predicted"/>
<gene>
    <name evidence="3" type="ORF">ETB97_008477</name>
</gene>
<sequence length="227" mass="21297">MLYSQRKSNVKGIITLCLIASALGAPSGVIESENLSHTSGSSLTPDGIGSLAPRAAPSPQLSGASRGAASSRPGTSSGGMAGSGIDLTKLINSGVDLLSKFIRGFIGSTGSCGGTSKGGSKSGGSKGGGRKGGGSVGGGSAGGGSAGGGSSGQIESADVDALPDIPIGPESLDLGPAGPESLSGSLTSPEGLGGLTTGPENFPSDLTGVDVLGGGLPADGFGDSLPA</sequence>
<evidence type="ECO:0000313" key="3">
    <source>
        <dbReference type="EMBL" id="KAF5855746.1"/>
    </source>
</evidence>
<keyword evidence="2" id="KW-0732">Signal</keyword>
<feature type="compositionally biased region" description="Gly residues" evidence="1">
    <location>
        <begin position="112"/>
        <end position="151"/>
    </location>
</feature>
<protein>
    <submittedName>
        <fullName evidence="3">Uncharacterized protein</fullName>
    </submittedName>
</protein>
<feature type="region of interest" description="Disordered" evidence="1">
    <location>
        <begin position="35"/>
        <end position="81"/>
    </location>
</feature>
<dbReference type="EMBL" id="SPNV01000389">
    <property type="protein sequence ID" value="KAF5855746.1"/>
    <property type="molecule type" value="Genomic_DNA"/>
</dbReference>
<keyword evidence="4" id="KW-1185">Reference proteome</keyword>
<accession>A0A8H5ZSX8</accession>
<evidence type="ECO:0000256" key="2">
    <source>
        <dbReference type="SAM" id="SignalP"/>
    </source>
</evidence>
<feature type="compositionally biased region" description="Low complexity" evidence="1">
    <location>
        <begin position="62"/>
        <end position="75"/>
    </location>
</feature>
<evidence type="ECO:0000313" key="4">
    <source>
        <dbReference type="Proteomes" id="UP000541154"/>
    </source>
</evidence>
<feature type="signal peptide" evidence="2">
    <location>
        <begin position="1"/>
        <end position="24"/>
    </location>
</feature>
<dbReference type="Proteomes" id="UP000541154">
    <property type="component" value="Unassembled WGS sequence"/>
</dbReference>
<name>A0A8H5ZSX8_PETAA</name>
<evidence type="ECO:0000256" key="1">
    <source>
        <dbReference type="SAM" id="MobiDB-lite"/>
    </source>
</evidence>
<reference evidence="3 4" key="1">
    <citation type="submission" date="2019-04" db="EMBL/GenBank/DDBJ databases">
        <title>Aspergillus burnettii sp. nov., novel species from soil in southeast Queensland.</title>
        <authorList>
            <person name="Gilchrist C.L.M."/>
            <person name="Pitt J.I."/>
            <person name="Lange L."/>
            <person name="Lacey H.J."/>
            <person name="Vuong D."/>
            <person name="Midgley D.J."/>
            <person name="Greenfield P."/>
            <person name="Bradbury M."/>
            <person name="Lacey E."/>
            <person name="Busk P.K."/>
            <person name="Pilgaard B."/>
            <person name="Chooi Y.H."/>
            <person name="Piggott A.M."/>
        </authorList>
    </citation>
    <scope>NUCLEOTIDE SEQUENCE [LARGE SCALE GENOMIC DNA]</scope>
    <source>
        <strain evidence="3 4">FRR 5400</strain>
    </source>
</reference>
<feature type="compositionally biased region" description="Polar residues" evidence="1">
    <location>
        <begin position="35"/>
        <end position="44"/>
    </location>
</feature>
<dbReference type="AlphaFoldDB" id="A0A8H5ZSX8"/>